<evidence type="ECO:0000313" key="2">
    <source>
        <dbReference type="EMBL" id="MFD1644541.1"/>
    </source>
</evidence>
<organism evidence="2 3">
    <name type="scientific">Haloarchaeobius litoreus</name>
    <dbReference type="NCBI Taxonomy" id="755306"/>
    <lineage>
        <taxon>Archaea</taxon>
        <taxon>Methanobacteriati</taxon>
        <taxon>Methanobacteriota</taxon>
        <taxon>Stenosarchaea group</taxon>
        <taxon>Halobacteria</taxon>
        <taxon>Halobacteriales</taxon>
        <taxon>Halorubellaceae</taxon>
        <taxon>Haloarchaeobius</taxon>
    </lineage>
</organism>
<dbReference type="Proteomes" id="UP001597034">
    <property type="component" value="Unassembled WGS sequence"/>
</dbReference>
<dbReference type="PROSITE" id="PS51819">
    <property type="entry name" value="VOC"/>
    <property type="match status" value="2"/>
</dbReference>
<reference evidence="2 3" key="1">
    <citation type="journal article" date="2019" name="Int. J. Syst. Evol. Microbiol.">
        <title>The Global Catalogue of Microorganisms (GCM) 10K type strain sequencing project: providing services to taxonomists for standard genome sequencing and annotation.</title>
        <authorList>
            <consortium name="The Broad Institute Genomics Platform"/>
            <consortium name="The Broad Institute Genome Sequencing Center for Infectious Disease"/>
            <person name="Wu L."/>
            <person name="Ma J."/>
        </authorList>
    </citation>
    <scope>NUCLEOTIDE SEQUENCE [LARGE SCALE GENOMIC DNA]</scope>
    <source>
        <strain evidence="2 3">CGMCC 1.10390</strain>
    </source>
</reference>
<dbReference type="AlphaFoldDB" id="A0ABD6DDX2"/>
<dbReference type="PANTHER" id="PTHR36110:SF4">
    <property type="entry name" value="RING-CLEAVING DIOXYGENASE MHQA-RELATED"/>
    <property type="match status" value="1"/>
</dbReference>
<accession>A0ABD6DDX2</accession>
<dbReference type="InterPro" id="IPR037523">
    <property type="entry name" value="VOC_core"/>
</dbReference>
<feature type="domain" description="VOC" evidence="1">
    <location>
        <begin position="7"/>
        <end position="132"/>
    </location>
</feature>
<name>A0ABD6DDX2_9EURY</name>
<protein>
    <submittedName>
        <fullName evidence="2">VOC family protein</fullName>
    </submittedName>
</protein>
<dbReference type="InterPro" id="IPR004360">
    <property type="entry name" value="Glyas_Fos-R_dOase_dom"/>
</dbReference>
<dbReference type="PANTHER" id="PTHR36110">
    <property type="entry name" value="RING-CLEAVING DIOXYGENASE MHQE-RELATED"/>
    <property type="match status" value="1"/>
</dbReference>
<proteinExistence type="predicted"/>
<gene>
    <name evidence="2" type="ORF">ACFSBL_02495</name>
</gene>
<evidence type="ECO:0000313" key="3">
    <source>
        <dbReference type="Proteomes" id="UP001597034"/>
    </source>
</evidence>
<dbReference type="EMBL" id="JBHUDO010000001">
    <property type="protein sequence ID" value="MFD1644541.1"/>
    <property type="molecule type" value="Genomic_DNA"/>
</dbReference>
<sequence length="326" mass="36096">MLTDSPGIHHVTAIVGEPQANVEFHVGVLGLRFVKRTVNYENMLAYHLYYGNETAEPGTVLTCFPYPNDVPARLGKPQWESVAFAVPPGSLEYWVDRLDVHDVTFSGPVERFDERLLRFTDPADTRVELVEHDSPVAPWTDGSVPAEHAIRGIHGVTALSANPYATAGMLDTLGFELVGEEPVAAFDGADGDDEPAGTRVRYRAGGDHATVVDVLDRSAAYGREGIGTIQHVAVRVDSVDELYEWHALFRERDFDVSRVRDRNYFHSLYVREPGGILFELATEEPGLTVDEDVATLGESLVLPDWFEEDRELIESQLPPLDVPGLD</sequence>
<keyword evidence="3" id="KW-1185">Reference proteome</keyword>
<dbReference type="SUPFAM" id="SSF54593">
    <property type="entry name" value="Glyoxalase/Bleomycin resistance protein/Dihydroxybiphenyl dioxygenase"/>
    <property type="match status" value="1"/>
</dbReference>
<evidence type="ECO:0000259" key="1">
    <source>
        <dbReference type="PROSITE" id="PS51819"/>
    </source>
</evidence>
<dbReference type="Gene3D" id="3.10.180.10">
    <property type="entry name" value="2,3-Dihydroxybiphenyl 1,2-Dioxygenase, domain 1"/>
    <property type="match status" value="2"/>
</dbReference>
<dbReference type="Pfam" id="PF00903">
    <property type="entry name" value="Glyoxalase"/>
    <property type="match status" value="2"/>
</dbReference>
<dbReference type="InterPro" id="IPR052537">
    <property type="entry name" value="Extradiol_RC_dioxygenase"/>
</dbReference>
<dbReference type="InterPro" id="IPR029068">
    <property type="entry name" value="Glyas_Bleomycin-R_OHBP_Dase"/>
</dbReference>
<feature type="domain" description="VOC" evidence="1">
    <location>
        <begin position="152"/>
        <end position="283"/>
    </location>
</feature>
<dbReference type="RefSeq" id="WP_256399807.1">
    <property type="nucleotide sequence ID" value="NZ_JANHJR010000002.1"/>
</dbReference>
<comment type="caution">
    <text evidence="2">The sequence shown here is derived from an EMBL/GenBank/DDBJ whole genome shotgun (WGS) entry which is preliminary data.</text>
</comment>